<dbReference type="Gene3D" id="3.90.180.10">
    <property type="entry name" value="Medium-chain alcohol dehydrogenases, catalytic domain"/>
    <property type="match status" value="1"/>
</dbReference>
<accession>A0A084AR31</accession>
<dbReference type="OrthoDB" id="3509362at2759"/>
<dbReference type="InterPro" id="IPR052711">
    <property type="entry name" value="Zinc_ADH-like"/>
</dbReference>
<evidence type="ECO:0000259" key="1">
    <source>
        <dbReference type="Pfam" id="PF08240"/>
    </source>
</evidence>
<gene>
    <name evidence="2" type="ORF">S7711_04080</name>
</gene>
<dbReference type="PANTHER" id="PTHR45033">
    <property type="match status" value="1"/>
</dbReference>
<dbReference type="Pfam" id="PF08240">
    <property type="entry name" value="ADH_N"/>
    <property type="match status" value="1"/>
</dbReference>
<dbReference type="InterPro" id="IPR013154">
    <property type="entry name" value="ADH-like_N"/>
</dbReference>
<protein>
    <recommendedName>
        <fullName evidence="1">Alcohol dehydrogenase-like N-terminal domain-containing protein</fullName>
    </recommendedName>
</protein>
<dbReference type="HOGENOM" id="CLU_116421_0_0_1"/>
<reference evidence="2 3" key="1">
    <citation type="journal article" date="2014" name="BMC Genomics">
        <title>Comparative genome sequencing reveals chemotype-specific gene clusters in the toxigenic black mold Stachybotrys.</title>
        <authorList>
            <person name="Semeiks J."/>
            <person name="Borek D."/>
            <person name="Otwinowski Z."/>
            <person name="Grishin N.V."/>
        </authorList>
    </citation>
    <scope>NUCLEOTIDE SEQUENCE [LARGE SCALE GENOMIC DNA]</scope>
    <source>
        <strain evidence="3">CBS 109288 / IBT 7711</strain>
    </source>
</reference>
<dbReference type="InterPro" id="IPR011032">
    <property type="entry name" value="GroES-like_sf"/>
</dbReference>
<dbReference type="SUPFAM" id="SSF50129">
    <property type="entry name" value="GroES-like"/>
    <property type="match status" value="1"/>
</dbReference>
<dbReference type="Proteomes" id="UP000028045">
    <property type="component" value="Unassembled WGS sequence"/>
</dbReference>
<organism evidence="2 3">
    <name type="scientific">Stachybotrys chartarum (strain CBS 109288 / IBT 7711)</name>
    <name type="common">Toxic black mold</name>
    <name type="synonym">Stilbospora chartarum</name>
    <dbReference type="NCBI Taxonomy" id="1280523"/>
    <lineage>
        <taxon>Eukaryota</taxon>
        <taxon>Fungi</taxon>
        <taxon>Dikarya</taxon>
        <taxon>Ascomycota</taxon>
        <taxon>Pezizomycotina</taxon>
        <taxon>Sordariomycetes</taxon>
        <taxon>Hypocreomycetidae</taxon>
        <taxon>Hypocreales</taxon>
        <taxon>Stachybotryaceae</taxon>
        <taxon>Stachybotrys</taxon>
    </lineage>
</organism>
<sequence>MLFPETFKAYRRTTGDLPRSIEICEEKLPRQLGSYDVLIKIHAVSLNFRDVAMLNGRYPVRVQERGIPCSDAAAEVVAIGSEVGDFSIGDHVSVVFDLSNLTGHDDEPPCALGGDVDGTLREYAIYESKCLVKLPKHLSWEEVSHKRHLYPHEIFNTSMLT</sequence>
<dbReference type="EMBL" id="KL648604">
    <property type="protein sequence ID" value="KEY67760.1"/>
    <property type="molecule type" value="Genomic_DNA"/>
</dbReference>
<feature type="domain" description="Alcohol dehydrogenase-like N-terminal" evidence="1">
    <location>
        <begin position="35"/>
        <end position="136"/>
    </location>
</feature>
<keyword evidence="3" id="KW-1185">Reference proteome</keyword>
<proteinExistence type="predicted"/>
<dbReference type="PANTHER" id="PTHR45033:SF1">
    <property type="entry name" value="OXIDOREDUCTASE (EUROFUNG)"/>
    <property type="match status" value="1"/>
</dbReference>
<name>A0A084AR31_STACB</name>
<dbReference type="AlphaFoldDB" id="A0A084AR31"/>
<evidence type="ECO:0000313" key="2">
    <source>
        <dbReference type="EMBL" id="KEY67760.1"/>
    </source>
</evidence>
<evidence type="ECO:0000313" key="3">
    <source>
        <dbReference type="Proteomes" id="UP000028045"/>
    </source>
</evidence>